<reference evidence="2 3" key="1">
    <citation type="submission" date="2017-03" db="EMBL/GenBank/DDBJ databases">
        <title>Genomic insights into Mycobacterium simiae human colonization.</title>
        <authorList>
            <person name="Steffani J.L."/>
            <person name="Brunck M.E."/>
            <person name="Cruz E."/>
            <person name="Montiel R."/>
            <person name="Barona F."/>
        </authorList>
    </citation>
    <scope>NUCLEOTIDE SEQUENCE [LARGE SCALE GENOMIC DNA]</scope>
    <source>
        <strain evidence="2 3">MsiGto</strain>
    </source>
</reference>
<proteinExistence type="predicted"/>
<dbReference type="EMBL" id="MZZM01000025">
    <property type="protein sequence ID" value="ORJ57777.1"/>
    <property type="molecule type" value="Genomic_DNA"/>
</dbReference>
<dbReference type="SUPFAM" id="SSF46955">
    <property type="entry name" value="Putative DNA-binding domain"/>
    <property type="match status" value="1"/>
</dbReference>
<keyword evidence="2" id="KW-0238">DNA-binding</keyword>
<dbReference type="NCBIfam" id="TIGR01764">
    <property type="entry name" value="excise"/>
    <property type="match status" value="1"/>
</dbReference>
<dbReference type="InterPro" id="IPR009061">
    <property type="entry name" value="DNA-bd_dom_put_sf"/>
</dbReference>
<dbReference type="InterPro" id="IPR010093">
    <property type="entry name" value="SinI_DNA-bd"/>
</dbReference>
<dbReference type="GO" id="GO:0003677">
    <property type="term" value="F:DNA binding"/>
    <property type="evidence" value="ECO:0007669"/>
    <property type="project" value="UniProtKB-KW"/>
</dbReference>
<keyword evidence="3" id="KW-1185">Reference proteome</keyword>
<feature type="domain" description="Helix-turn-helix" evidence="1">
    <location>
        <begin position="5"/>
        <end position="49"/>
    </location>
</feature>
<name>A0A1X0XY03_MYCSI</name>
<evidence type="ECO:0000313" key="3">
    <source>
        <dbReference type="Proteomes" id="UP000193040"/>
    </source>
</evidence>
<evidence type="ECO:0000313" key="2">
    <source>
        <dbReference type="EMBL" id="ORJ57777.1"/>
    </source>
</evidence>
<gene>
    <name evidence="2" type="ORF">B5M45_19380</name>
</gene>
<protein>
    <submittedName>
        <fullName evidence="2">DNA-binding protein</fullName>
    </submittedName>
</protein>
<evidence type="ECO:0000259" key="1">
    <source>
        <dbReference type="Pfam" id="PF12728"/>
    </source>
</evidence>
<dbReference type="InterPro" id="IPR041657">
    <property type="entry name" value="HTH_17"/>
</dbReference>
<dbReference type="AlphaFoldDB" id="A0A1X0XY03"/>
<organism evidence="2 3">
    <name type="scientific">Mycobacterium simiae</name>
    <name type="common">Mycobacterium habana</name>
    <dbReference type="NCBI Taxonomy" id="1784"/>
    <lineage>
        <taxon>Bacteria</taxon>
        <taxon>Bacillati</taxon>
        <taxon>Actinomycetota</taxon>
        <taxon>Actinomycetes</taxon>
        <taxon>Mycobacteriales</taxon>
        <taxon>Mycobacteriaceae</taxon>
        <taxon>Mycobacterium</taxon>
        <taxon>Mycobacterium simiae complex</taxon>
    </lineage>
</organism>
<accession>A0A1X0XY03</accession>
<comment type="caution">
    <text evidence="2">The sequence shown here is derived from an EMBL/GenBank/DDBJ whole genome shotgun (WGS) entry which is preliminary data.</text>
</comment>
<dbReference type="Pfam" id="PF12728">
    <property type="entry name" value="HTH_17"/>
    <property type="match status" value="1"/>
</dbReference>
<dbReference type="Proteomes" id="UP000193040">
    <property type="component" value="Unassembled WGS sequence"/>
</dbReference>
<dbReference type="RefSeq" id="WP_084952334.1">
    <property type="nucleotide sequence ID" value="NZ_MZZM01000025.1"/>
</dbReference>
<sequence>MPRRYITVSEAAEYLRISDRTVRRLRADGELTRYPHGRSRRVIRVDLNEIDDELMRPLNEPRRIRKRRTP</sequence>